<keyword evidence="1" id="KW-0812">Transmembrane</keyword>
<dbReference type="EMBL" id="CP096021">
    <property type="protein sequence ID" value="UPM44880.1"/>
    <property type="molecule type" value="Genomic_DNA"/>
</dbReference>
<keyword evidence="3" id="KW-1185">Reference proteome</keyword>
<reference evidence="2" key="1">
    <citation type="submission" date="2022-04" db="EMBL/GenBank/DDBJ databases">
        <title>Halocatena sp. nov., isolated from a salt lake.</title>
        <authorList>
            <person name="Cui H.-L."/>
        </authorList>
    </citation>
    <scope>NUCLEOTIDE SEQUENCE</scope>
    <source>
        <strain evidence="2">AD-1</strain>
        <plasmid evidence="2">unnamed2</plasmid>
    </source>
</reference>
<gene>
    <name evidence="2" type="ORF">MW046_15985</name>
</gene>
<evidence type="ECO:0000313" key="2">
    <source>
        <dbReference type="EMBL" id="UPM44880.1"/>
    </source>
</evidence>
<keyword evidence="1" id="KW-0472">Membrane</keyword>
<dbReference type="RefSeq" id="WP_247995534.1">
    <property type="nucleotide sequence ID" value="NZ_CP096021.1"/>
</dbReference>
<accession>A0A8U0A6S4</accession>
<evidence type="ECO:0000313" key="3">
    <source>
        <dbReference type="Proteomes" id="UP000831768"/>
    </source>
</evidence>
<feature type="transmembrane region" description="Helical" evidence="1">
    <location>
        <begin position="37"/>
        <end position="57"/>
    </location>
</feature>
<dbReference type="Proteomes" id="UP000831768">
    <property type="component" value="Plasmid unnamed2"/>
</dbReference>
<protein>
    <submittedName>
        <fullName evidence="2">Uncharacterized protein</fullName>
    </submittedName>
</protein>
<keyword evidence="1" id="KW-1133">Transmembrane helix</keyword>
<proteinExistence type="predicted"/>
<name>A0A8U0A6S4_9EURY</name>
<dbReference type="GeneID" id="71929578"/>
<dbReference type="AlphaFoldDB" id="A0A8U0A6S4"/>
<dbReference type="KEGG" id="haad:MW046_15985"/>
<organism evidence="2 3">
    <name type="scientific">Halocatena salina</name>
    <dbReference type="NCBI Taxonomy" id="2934340"/>
    <lineage>
        <taxon>Archaea</taxon>
        <taxon>Methanobacteriati</taxon>
        <taxon>Methanobacteriota</taxon>
        <taxon>Stenosarchaea group</taxon>
        <taxon>Halobacteria</taxon>
        <taxon>Halobacteriales</taxon>
        <taxon>Natronomonadaceae</taxon>
        <taxon>Halocatena</taxon>
    </lineage>
</organism>
<sequence>MTSFKVGGGQLLITDEIIQINLGPIRALRRLYEQSKLIMVFFTVGLSYTAGTAVFGSSLLCELGTFVIIFTIIGITLATIYPRIRNNIRTASEISRSTVDHVEYTTGSRFRLPVLRIIVSDNNTTGVRPITLYPYQYGGKEQLEAGIQTFEDAGIEIVPADETDNKDS</sequence>
<geneLocation type="plasmid" evidence="2 3">
    <name>unnamed2</name>
</geneLocation>
<feature type="transmembrane region" description="Helical" evidence="1">
    <location>
        <begin position="63"/>
        <end position="81"/>
    </location>
</feature>
<evidence type="ECO:0000256" key="1">
    <source>
        <dbReference type="SAM" id="Phobius"/>
    </source>
</evidence>
<keyword evidence="2" id="KW-0614">Plasmid</keyword>